<keyword evidence="4" id="KW-1185">Reference proteome</keyword>
<comment type="similarity">
    <text evidence="1">Belongs to the AHA1 family.</text>
</comment>
<organism evidence="3 4">
    <name type="scientific">Maricaulis virginensis</name>
    <dbReference type="NCBI Taxonomy" id="144022"/>
    <lineage>
        <taxon>Bacteria</taxon>
        <taxon>Pseudomonadati</taxon>
        <taxon>Pseudomonadota</taxon>
        <taxon>Alphaproteobacteria</taxon>
        <taxon>Maricaulales</taxon>
        <taxon>Maricaulaceae</taxon>
        <taxon>Maricaulis</taxon>
    </lineage>
</organism>
<feature type="domain" description="Activator of Hsp90 ATPase homologue 1/2-like C-terminal" evidence="2">
    <location>
        <begin position="18"/>
        <end position="130"/>
    </location>
</feature>
<evidence type="ECO:0000256" key="1">
    <source>
        <dbReference type="ARBA" id="ARBA00006817"/>
    </source>
</evidence>
<dbReference type="Gene3D" id="3.30.530.20">
    <property type="match status" value="1"/>
</dbReference>
<evidence type="ECO:0000259" key="2">
    <source>
        <dbReference type="Pfam" id="PF08327"/>
    </source>
</evidence>
<dbReference type="Pfam" id="PF08327">
    <property type="entry name" value="AHSA1"/>
    <property type="match status" value="1"/>
</dbReference>
<dbReference type="RefSeq" id="WP_271185981.1">
    <property type="nucleotide sequence ID" value="NZ_BSFE01000002.1"/>
</dbReference>
<sequence length="134" mass="15530">MTDTQPRSVVVEREFPHAPEKIWRALTQPHLIEEWLMKNDFRPVPDHRFELAFDWGTVECVVREIEPHTTLSYTWTSGALDSVVTWTLEPTSSGTRLRMEQTGFPEDQPRYLMGATAGWPRFLDAMEAVLARID</sequence>
<protein>
    <submittedName>
        <fullName evidence="3">Activator of HSP90 ATPase</fullName>
    </submittedName>
</protein>
<dbReference type="CDD" id="cd07814">
    <property type="entry name" value="SRPBCC_CalC_Aha1-like"/>
    <property type="match status" value="1"/>
</dbReference>
<comment type="caution">
    <text evidence="3">The sequence shown here is derived from an EMBL/GenBank/DDBJ whole genome shotgun (WGS) entry which is preliminary data.</text>
</comment>
<reference evidence="3" key="2">
    <citation type="submission" date="2023-01" db="EMBL/GenBank/DDBJ databases">
        <authorList>
            <person name="Sun Q."/>
            <person name="Evtushenko L."/>
        </authorList>
    </citation>
    <scope>NUCLEOTIDE SEQUENCE</scope>
    <source>
        <strain evidence="3">VKM B-1513</strain>
    </source>
</reference>
<evidence type="ECO:0000313" key="4">
    <source>
        <dbReference type="Proteomes" id="UP001143486"/>
    </source>
</evidence>
<gene>
    <name evidence="3" type="ORF">GCM10017621_11090</name>
</gene>
<dbReference type="EMBL" id="BSFE01000002">
    <property type="protein sequence ID" value="GLK51601.1"/>
    <property type="molecule type" value="Genomic_DNA"/>
</dbReference>
<dbReference type="InterPro" id="IPR013538">
    <property type="entry name" value="ASHA1/2-like_C"/>
</dbReference>
<name>A0A9W6IJR0_9PROT</name>
<evidence type="ECO:0000313" key="3">
    <source>
        <dbReference type="EMBL" id="GLK51601.1"/>
    </source>
</evidence>
<reference evidence="3" key="1">
    <citation type="journal article" date="2014" name="Int. J. Syst. Evol. Microbiol.">
        <title>Complete genome sequence of Corynebacterium casei LMG S-19264T (=DSM 44701T), isolated from a smear-ripened cheese.</title>
        <authorList>
            <consortium name="US DOE Joint Genome Institute (JGI-PGF)"/>
            <person name="Walter F."/>
            <person name="Albersmeier A."/>
            <person name="Kalinowski J."/>
            <person name="Ruckert C."/>
        </authorList>
    </citation>
    <scope>NUCLEOTIDE SEQUENCE</scope>
    <source>
        <strain evidence="3">VKM B-1513</strain>
    </source>
</reference>
<dbReference type="Proteomes" id="UP001143486">
    <property type="component" value="Unassembled WGS sequence"/>
</dbReference>
<accession>A0A9W6IJR0</accession>
<dbReference type="SUPFAM" id="SSF55961">
    <property type="entry name" value="Bet v1-like"/>
    <property type="match status" value="1"/>
</dbReference>
<dbReference type="AlphaFoldDB" id="A0A9W6IJR0"/>
<dbReference type="InterPro" id="IPR023393">
    <property type="entry name" value="START-like_dom_sf"/>
</dbReference>
<proteinExistence type="inferred from homology"/>